<evidence type="ECO:0000313" key="1">
    <source>
        <dbReference type="EMBL" id="PRH89656.1"/>
    </source>
</evidence>
<proteinExistence type="predicted"/>
<dbReference type="EMBL" id="PUEJ01000001">
    <property type="protein sequence ID" value="PRH89656.1"/>
    <property type="molecule type" value="Genomic_DNA"/>
</dbReference>
<evidence type="ECO:0000313" key="2">
    <source>
        <dbReference type="Proteomes" id="UP000237682"/>
    </source>
</evidence>
<dbReference type="InterPro" id="IPR009784">
    <property type="entry name" value="DUF1349"/>
</dbReference>
<dbReference type="SUPFAM" id="SSF49899">
    <property type="entry name" value="Concanavalin A-like lectins/glucanases"/>
    <property type="match status" value="1"/>
</dbReference>
<dbReference type="Pfam" id="PF07081">
    <property type="entry name" value="DUF1349"/>
    <property type="match status" value="1"/>
</dbReference>
<comment type="caution">
    <text evidence="1">The sequence shown here is derived from an EMBL/GenBank/DDBJ whole genome shotgun (WGS) entry which is preliminary data.</text>
</comment>
<keyword evidence="2" id="KW-1185">Reference proteome</keyword>
<protein>
    <submittedName>
        <fullName evidence="1">DUF1349 domain-containing protein</fullName>
    </submittedName>
</protein>
<gene>
    <name evidence="1" type="ORF">C5L14_00085</name>
</gene>
<dbReference type="OrthoDB" id="9808724at2"/>
<accession>A0A2S9QJX3</accession>
<dbReference type="PANTHER" id="PTHR35332:SF2">
    <property type="entry name" value="REGULATION OF ENOLASE PROTEIN 1"/>
    <property type="match status" value="1"/>
</dbReference>
<sequence length="191" mass="21465">MRLEGSQHGQAVIDRDTVEFIAQGKTDWFFNPLDGSRLSNVVRLTQEVDERAFTLSARISVDFASAYDAGALFIQCDEENWAKVAFEYSAQHKPTIVSVVTKTTSDDADGPNHDQDHIWLRLYCDGKIIAAHFSENGHRWRFLRFFTIPGVGRRPIRVGLGAQSPTGTGTRVRMSDVRLSPARIENLRNGE</sequence>
<dbReference type="PANTHER" id="PTHR35332">
    <property type="entry name" value="REGULATION OF ENOLASE PROTEIN 1"/>
    <property type="match status" value="1"/>
</dbReference>
<dbReference type="AlphaFoldDB" id="A0A2S9QJX3"/>
<reference evidence="1 2" key="1">
    <citation type="submission" date="2018-02" db="EMBL/GenBank/DDBJ databases">
        <title>Whole genome sequencing of endophytic bacterium.</title>
        <authorList>
            <person name="Eedara R."/>
            <person name="Podile A.R."/>
        </authorList>
    </citation>
    <scope>NUCLEOTIDE SEQUENCE [LARGE SCALE GENOMIC DNA]</scope>
    <source>
        <strain evidence="1 2">RP1T</strain>
    </source>
</reference>
<dbReference type="Proteomes" id="UP000237682">
    <property type="component" value="Unassembled WGS sequence"/>
</dbReference>
<dbReference type="Gene3D" id="2.60.120.200">
    <property type="match status" value="1"/>
</dbReference>
<organism evidence="1 2">
    <name type="scientific">Labrys okinawensis</name>
    <dbReference type="NCBI Taxonomy" id="346911"/>
    <lineage>
        <taxon>Bacteria</taxon>
        <taxon>Pseudomonadati</taxon>
        <taxon>Pseudomonadota</taxon>
        <taxon>Alphaproteobacteria</taxon>
        <taxon>Hyphomicrobiales</taxon>
        <taxon>Xanthobacteraceae</taxon>
        <taxon>Labrys</taxon>
    </lineage>
</organism>
<name>A0A2S9QJX3_9HYPH</name>
<dbReference type="InterPro" id="IPR013320">
    <property type="entry name" value="ConA-like_dom_sf"/>
</dbReference>